<dbReference type="PANTHER" id="PTHR36807:SF2">
    <property type="entry name" value="PHOSPHOGLYCOLATE PHOSPHATASE"/>
    <property type="match status" value="1"/>
</dbReference>
<dbReference type="Pfam" id="PF12452">
    <property type="entry name" value="DUF3685"/>
    <property type="match status" value="1"/>
</dbReference>
<proteinExistence type="predicted"/>
<protein>
    <submittedName>
        <fullName evidence="1">Uncharacterized protein</fullName>
    </submittedName>
</protein>
<dbReference type="InterPro" id="IPR022552">
    <property type="entry name" value="UPF_Ycf55"/>
</dbReference>
<name>A0A087SH23_AUXPR</name>
<dbReference type="GeneID" id="23613297"/>
<gene>
    <name evidence="1" type="ORF">F751_1906</name>
</gene>
<dbReference type="PANTHER" id="PTHR36807">
    <property type="entry name" value="PHOSPHOGLYCOLATE PHOSPHATASE"/>
    <property type="match status" value="1"/>
</dbReference>
<dbReference type="STRING" id="3075.A0A087SH23"/>
<sequence>MGIAPAEQSRLVALALAALERGLPALPAADLAGAEKASLACTCHAVLTGAARVVAQAWLGYLPFNLAGGTEACNGEAGGAQAGAVERRPDPIAARLQETAPLCHAVIRLLGSQNEWGEASGAAGREEALLSAAGPGLGRAAALTQLEAGGRAAPRGWSADTHGRGPSPAIVSLAPSVLQDAAVTVAEAVAAAYLADLASTRALQRFLNQVALACWVEAQYHSVQCMLEDRLVLRTLGPGGSVQERRVPYRRGAELDALTGTRFALSLLLEALDVGLPLGRRAAAAAGRALSWILVDLVGAGE</sequence>
<evidence type="ECO:0000313" key="1">
    <source>
        <dbReference type="EMBL" id="KFM25027.1"/>
    </source>
</evidence>
<dbReference type="AlphaFoldDB" id="A0A087SH23"/>
<dbReference type="RefSeq" id="XP_011397915.1">
    <property type="nucleotide sequence ID" value="XM_011399613.1"/>
</dbReference>
<keyword evidence="2" id="KW-1185">Reference proteome</keyword>
<dbReference type="EMBL" id="KL662111">
    <property type="protein sequence ID" value="KFM25027.1"/>
    <property type="molecule type" value="Genomic_DNA"/>
</dbReference>
<accession>A0A087SH23</accession>
<reference evidence="1 2" key="1">
    <citation type="journal article" date="2014" name="BMC Genomics">
        <title>Oil accumulation mechanisms of the oleaginous microalga Chlorella protothecoides revealed through its genome, transcriptomes, and proteomes.</title>
        <authorList>
            <person name="Gao C."/>
            <person name="Wang Y."/>
            <person name="Shen Y."/>
            <person name="Yan D."/>
            <person name="He X."/>
            <person name="Dai J."/>
            <person name="Wu Q."/>
        </authorList>
    </citation>
    <scope>NUCLEOTIDE SEQUENCE [LARGE SCALE GENOMIC DNA]</scope>
    <source>
        <strain evidence="1 2">0710</strain>
    </source>
</reference>
<organism evidence="1 2">
    <name type="scientific">Auxenochlorella protothecoides</name>
    <name type="common">Green microalga</name>
    <name type="synonym">Chlorella protothecoides</name>
    <dbReference type="NCBI Taxonomy" id="3075"/>
    <lineage>
        <taxon>Eukaryota</taxon>
        <taxon>Viridiplantae</taxon>
        <taxon>Chlorophyta</taxon>
        <taxon>core chlorophytes</taxon>
        <taxon>Trebouxiophyceae</taxon>
        <taxon>Chlorellales</taxon>
        <taxon>Chlorellaceae</taxon>
        <taxon>Auxenochlorella</taxon>
    </lineage>
</organism>
<dbReference type="Proteomes" id="UP000028924">
    <property type="component" value="Unassembled WGS sequence"/>
</dbReference>
<evidence type="ECO:0000313" key="2">
    <source>
        <dbReference type="Proteomes" id="UP000028924"/>
    </source>
</evidence>
<dbReference type="KEGG" id="apro:F751_1906"/>
<dbReference type="OrthoDB" id="2020436at2759"/>